<sequence length="336" mass="39681">MERSRGGYRGRYRDRHNNHDLNARNHYDERLLHKNYRQHSSHDNDYEGNYDLKNPSNNSYNYRSTRTSLNSRPVSSRNSPSSHYRHHRTHDYSISSHPARSSSPPSPFSRITNTQSNYHDKRSPSSSHYSRLSNQWNAHSSMFDEQSAYSNDPSSTALCYRQSHSPSIMSSYRNDDRSLDHRPRDSSHEIYRHNHRRSPPPRSLPPPFVVRSDSYADIHRNNTHFERYDMPPNRYYVSSRDSVTSSSLSRHNLYRSSSNMSMSSSSPHTLREQYSPDMNYRFGTDLKDYEHSSSMDHQDSLVRDYYPSNRARPNLKRPNSNYDDYELIPSKRSTRQ</sequence>
<protein>
    <submittedName>
        <fullName evidence="3">Uncharacterized protein</fullName>
    </submittedName>
</protein>
<dbReference type="Proteomes" id="UP000663828">
    <property type="component" value="Unassembled WGS sequence"/>
</dbReference>
<keyword evidence="4" id="KW-1185">Reference proteome</keyword>
<feature type="compositionally biased region" description="Low complexity" evidence="1">
    <location>
        <begin position="256"/>
        <end position="266"/>
    </location>
</feature>
<name>A0A815K6H2_ADIRI</name>
<dbReference type="OrthoDB" id="10046029at2759"/>
<feature type="region of interest" description="Disordered" evidence="1">
    <location>
        <begin position="308"/>
        <end position="336"/>
    </location>
</feature>
<accession>A0A815K6H2</accession>
<evidence type="ECO:0000313" key="3">
    <source>
        <dbReference type="EMBL" id="CAF1387036.1"/>
    </source>
</evidence>
<feature type="compositionally biased region" description="Low complexity" evidence="1">
    <location>
        <begin position="93"/>
        <end position="103"/>
    </location>
</feature>
<feature type="compositionally biased region" description="Basic and acidic residues" evidence="1">
    <location>
        <begin position="173"/>
        <end position="192"/>
    </location>
</feature>
<evidence type="ECO:0000313" key="2">
    <source>
        <dbReference type="EMBL" id="CAF0945002.1"/>
    </source>
</evidence>
<organism evidence="3 5">
    <name type="scientific">Adineta ricciae</name>
    <name type="common">Rotifer</name>
    <dbReference type="NCBI Taxonomy" id="249248"/>
    <lineage>
        <taxon>Eukaryota</taxon>
        <taxon>Metazoa</taxon>
        <taxon>Spiralia</taxon>
        <taxon>Gnathifera</taxon>
        <taxon>Rotifera</taxon>
        <taxon>Eurotatoria</taxon>
        <taxon>Bdelloidea</taxon>
        <taxon>Adinetida</taxon>
        <taxon>Adinetidae</taxon>
        <taxon>Adineta</taxon>
    </lineage>
</organism>
<evidence type="ECO:0000313" key="4">
    <source>
        <dbReference type="Proteomes" id="UP000663828"/>
    </source>
</evidence>
<feature type="compositionally biased region" description="Basic and acidic residues" evidence="1">
    <location>
        <begin position="15"/>
        <end position="25"/>
    </location>
</feature>
<gene>
    <name evidence="3" type="ORF">EDS130_LOCUS35258</name>
    <name evidence="2" type="ORF">XAT740_LOCUS10335</name>
</gene>
<proteinExistence type="predicted"/>
<dbReference type="Proteomes" id="UP000663852">
    <property type="component" value="Unassembled WGS sequence"/>
</dbReference>
<feature type="region of interest" description="Disordered" evidence="1">
    <location>
        <begin position="1"/>
        <end position="25"/>
    </location>
</feature>
<feature type="compositionally biased region" description="Polar residues" evidence="1">
    <location>
        <begin position="54"/>
        <end position="67"/>
    </location>
</feature>
<comment type="caution">
    <text evidence="3">The sequence shown here is derived from an EMBL/GenBank/DDBJ whole genome shotgun (WGS) entry which is preliminary data.</text>
</comment>
<dbReference type="EMBL" id="CAJNOJ010000307">
    <property type="protein sequence ID" value="CAF1387036.1"/>
    <property type="molecule type" value="Genomic_DNA"/>
</dbReference>
<dbReference type="EMBL" id="CAJNOR010000549">
    <property type="protein sequence ID" value="CAF0945002.1"/>
    <property type="molecule type" value="Genomic_DNA"/>
</dbReference>
<feature type="region of interest" description="Disordered" evidence="1">
    <location>
        <begin position="255"/>
        <end position="274"/>
    </location>
</feature>
<feature type="region of interest" description="Disordered" evidence="1">
    <location>
        <begin position="39"/>
        <end position="132"/>
    </location>
</feature>
<feature type="compositionally biased region" description="Low complexity" evidence="1">
    <location>
        <begin position="68"/>
        <end position="82"/>
    </location>
</feature>
<evidence type="ECO:0000313" key="5">
    <source>
        <dbReference type="Proteomes" id="UP000663852"/>
    </source>
</evidence>
<feature type="compositionally biased region" description="Basic residues" evidence="1">
    <location>
        <begin position="1"/>
        <end position="14"/>
    </location>
</feature>
<evidence type="ECO:0000256" key="1">
    <source>
        <dbReference type="SAM" id="MobiDB-lite"/>
    </source>
</evidence>
<reference evidence="3" key="1">
    <citation type="submission" date="2021-02" db="EMBL/GenBank/DDBJ databases">
        <authorList>
            <person name="Nowell W R."/>
        </authorList>
    </citation>
    <scope>NUCLEOTIDE SEQUENCE</scope>
</reference>
<feature type="region of interest" description="Disordered" evidence="1">
    <location>
        <begin position="167"/>
        <end position="210"/>
    </location>
</feature>
<dbReference type="AlphaFoldDB" id="A0A815K6H2"/>